<dbReference type="PROSITE" id="PS00687">
    <property type="entry name" value="ALDEHYDE_DEHYDR_GLU"/>
    <property type="match status" value="1"/>
</dbReference>
<gene>
    <name evidence="9" type="ORF">H9828_08865</name>
</gene>
<dbReference type="PANTHER" id="PTHR43570:SF16">
    <property type="entry name" value="ALDEHYDE DEHYDROGENASE TYPE III, ISOFORM Q"/>
    <property type="match status" value="1"/>
</dbReference>
<dbReference type="InterPro" id="IPR016163">
    <property type="entry name" value="Ald_DH_C"/>
</dbReference>
<dbReference type="Pfam" id="PF00171">
    <property type="entry name" value="Aldedh"/>
    <property type="match status" value="1"/>
</dbReference>
<dbReference type="Gene3D" id="3.40.605.10">
    <property type="entry name" value="Aldehyde Dehydrogenase, Chain A, domain 1"/>
    <property type="match status" value="1"/>
</dbReference>
<evidence type="ECO:0000256" key="7">
    <source>
        <dbReference type="RuleBase" id="RU003345"/>
    </source>
</evidence>
<dbReference type="AlphaFoldDB" id="A0A9D2CCK0"/>
<keyword evidence="3" id="KW-0520">NAD</keyword>
<evidence type="ECO:0000256" key="4">
    <source>
        <dbReference type="PIRNR" id="PIRNR036492"/>
    </source>
</evidence>
<name>A0A9D2CCK0_9BACT</name>
<organism evidence="9 10">
    <name type="scientific">Candidatus Alistipes intestinigallinarum</name>
    <dbReference type="NCBI Taxonomy" id="2838440"/>
    <lineage>
        <taxon>Bacteria</taxon>
        <taxon>Pseudomonadati</taxon>
        <taxon>Bacteroidota</taxon>
        <taxon>Bacteroidia</taxon>
        <taxon>Bacteroidales</taxon>
        <taxon>Rikenellaceae</taxon>
        <taxon>Alistipes</taxon>
    </lineage>
</organism>
<evidence type="ECO:0000313" key="9">
    <source>
        <dbReference type="EMBL" id="HIY69512.1"/>
    </source>
</evidence>
<dbReference type="CDD" id="cd07136">
    <property type="entry name" value="ALDH_YwdH-P39616"/>
    <property type="match status" value="1"/>
</dbReference>
<dbReference type="Proteomes" id="UP000886844">
    <property type="component" value="Unassembled WGS sequence"/>
</dbReference>
<comment type="caution">
    <text evidence="9">The sequence shown here is derived from an EMBL/GenBank/DDBJ whole genome shotgun (WGS) entry which is preliminary data.</text>
</comment>
<evidence type="ECO:0000256" key="2">
    <source>
        <dbReference type="ARBA" id="ARBA00023002"/>
    </source>
</evidence>
<dbReference type="FunFam" id="3.40.605.10:FF:000004">
    <property type="entry name" value="Aldehyde dehydrogenase"/>
    <property type="match status" value="1"/>
</dbReference>
<dbReference type="InterPro" id="IPR012394">
    <property type="entry name" value="Aldehyde_DH_NAD(P)"/>
</dbReference>
<evidence type="ECO:0000256" key="3">
    <source>
        <dbReference type="ARBA" id="ARBA00023027"/>
    </source>
</evidence>
<comment type="similarity">
    <text evidence="1 4 7">Belongs to the aldehyde dehydrogenase family.</text>
</comment>
<protein>
    <recommendedName>
        <fullName evidence="4">Aldehyde dehydrogenase</fullName>
    </recommendedName>
</protein>
<dbReference type="SUPFAM" id="SSF53720">
    <property type="entry name" value="ALDH-like"/>
    <property type="match status" value="1"/>
</dbReference>
<keyword evidence="2 4" id="KW-0560">Oxidoreductase</keyword>
<dbReference type="Gene3D" id="3.40.309.10">
    <property type="entry name" value="Aldehyde Dehydrogenase, Chain A, domain 2"/>
    <property type="match status" value="1"/>
</dbReference>
<feature type="active site" evidence="5 6">
    <location>
        <position position="217"/>
    </location>
</feature>
<evidence type="ECO:0000256" key="5">
    <source>
        <dbReference type="PIRSR" id="PIRSR036492-1"/>
    </source>
</evidence>
<feature type="domain" description="Aldehyde dehydrogenase" evidence="8">
    <location>
        <begin position="8"/>
        <end position="433"/>
    </location>
</feature>
<dbReference type="FunFam" id="3.40.309.10:FF:000003">
    <property type="entry name" value="Aldehyde dehydrogenase"/>
    <property type="match status" value="1"/>
</dbReference>
<evidence type="ECO:0000256" key="1">
    <source>
        <dbReference type="ARBA" id="ARBA00009986"/>
    </source>
</evidence>
<evidence type="ECO:0000256" key="6">
    <source>
        <dbReference type="PROSITE-ProRule" id="PRU10007"/>
    </source>
</evidence>
<dbReference type="InterPro" id="IPR029510">
    <property type="entry name" value="Ald_DH_CS_GLU"/>
</dbReference>
<reference evidence="9" key="2">
    <citation type="submission" date="2021-04" db="EMBL/GenBank/DDBJ databases">
        <authorList>
            <person name="Gilroy R."/>
        </authorList>
    </citation>
    <scope>NUCLEOTIDE SEQUENCE</scope>
    <source>
        <strain evidence="9">5134</strain>
    </source>
</reference>
<dbReference type="PIRSF" id="PIRSF036492">
    <property type="entry name" value="ALDH"/>
    <property type="match status" value="1"/>
</dbReference>
<dbReference type="PANTHER" id="PTHR43570">
    <property type="entry name" value="ALDEHYDE DEHYDROGENASE"/>
    <property type="match status" value="1"/>
</dbReference>
<sequence length="460" mass="52003">MKLENTPAERIEALAAAQKACFRSGATRPEKFRRTMLRRFDAALVNWEKRLCEALWQDLHKSYEEAMLTELSIVRGEIRQHLRHLRAWMRPESRPTPLKLLPSKSRILAEPLGQALIVAPWNYPVQLLLNPLVGAISAGCTAMLKPSPYTPTVARTIEAMIREIFDEEYVAVVQGNREVNRKLFELRWDVIFFTGSPDLGRQVMEAAARHLTPVVLELGGKSPCIVDRGADIDVAARRIAWGKTLNAGQTCIAPDYLLIHRSLQEPFVKAYKEALQRLHGEDARQSPYYVRLVNDRAFERVAGYIPQGKVLVGGRTDAAERYIEPTLLAEVDPAAPVMQEEIFGPVLPMRTFERIDEAVEFVTGREKPLALYYFGPEATGLEVLRRTSSGGACLNDTIMHIANDQLPFGGVGNSGMGHYHGRESFEAFSHRRAVVITPKRFDLPFRYPPYKGFRWVKKIL</sequence>
<dbReference type="InterPro" id="IPR015590">
    <property type="entry name" value="Aldehyde_DH_dom"/>
</dbReference>
<dbReference type="InterPro" id="IPR016162">
    <property type="entry name" value="Ald_DH_N"/>
</dbReference>
<dbReference type="InterPro" id="IPR016161">
    <property type="entry name" value="Ald_DH/histidinol_DH"/>
</dbReference>
<dbReference type="EMBL" id="DXDA01000068">
    <property type="protein sequence ID" value="HIY69512.1"/>
    <property type="molecule type" value="Genomic_DNA"/>
</dbReference>
<feature type="active site" evidence="5">
    <location>
        <position position="251"/>
    </location>
</feature>
<dbReference type="GO" id="GO:0005737">
    <property type="term" value="C:cytoplasm"/>
    <property type="evidence" value="ECO:0007669"/>
    <property type="project" value="TreeGrafter"/>
</dbReference>
<reference evidence="9" key="1">
    <citation type="journal article" date="2021" name="PeerJ">
        <title>Extensive microbial diversity within the chicken gut microbiome revealed by metagenomics and culture.</title>
        <authorList>
            <person name="Gilroy R."/>
            <person name="Ravi A."/>
            <person name="Getino M."/>
            <person name="Pursley I."/>
            <person name="Horton D.L."/>
            <person name="Alikhan N.F."/>
            <person name="Baker D."/>
            <person name="Gharbi K."/>
            <person name="Hall N."/>
            <person name="Watson M."/>
            <person name="Adriaenssens E.M."/>
            <person name="Foster-Nyarko E."/>
            <person name="Jarju S."/>
            <person name="Secka A."/>
            <person name="Antonio M."/>
            <person name="Oren A."/>
            <person name="Chaudhuri R.R."/>
            <person name="La Ragione R."/>
            <person name="Hildebrand F."/>
            <person name="Pallen M.J."/>
        </authorList>
    </citation>
    <scope>NUCLEOTIDE SEQUENCE</scope>
    <source>
        <strain evidence="9">5134</strain>
    </source>
</reference>
<evidence type="ECO:0000259" key="8">
    <source>
        <dbReference type="Pfam" id="PF00171"/>
    </source>
</evidence>
<dbReference type="GO" id="GO:0006081">
    <property type="term" value="P:aldehyde metabolic process"/>
    <property type="evidence" value="ECO:0007669"/>
    <property type="project" value="InterPro"/>
</dbReference>
<dbReference type="GO" id="GO:0004029">
    <property type="term" value="F:aldehyde dehydrogenase (NAD+) activity"/>
    <property type="evidence" value="ECO:0007669"/>
    <property type="project" value="TreeGrafter"/>
</dbReference>
<proteinExistence type="inferred from homology"/>
<accession>A0A9D2CCK0</accession>
<evidence type="ECO:0000313" key="10">
    <source>
        <dbReference type="Proteomes" id="UP000886844"/>
    </source>
</evidence>